<dbReference type="EMBL" id="CM023476">
    <property type="protein sequence ID" value="KAH7942345.1"/>
    <property type="molecule type" value="Genomic_DNA"/>
</dbReference>
<keyword evidence="2" id="KW-1185">Reference proteome</keyword>
<proteinExistence type="predicted"/>
<gene>
    <name evidence="1" type="ORF">HPB49_023193</name>
</gene>
<protein>
    <submittedName>
        <fullName evidence="1">Uncharacterized protein</fullName>
    </submittedName>
</protein>
<evidence type="ECO:0000313" key="1">
    <source>
        <dbReference type="EMBL" id="KAH7942345.1"/>
    </source>
</evidence>
<accession>A0ACB8CHU9</accession>
<evidence type="ECO:0000313" key="2">
    <source>
        <dbReference type="Proteomes" id="UP000821865"/>
    </source>
</evidence>
<sequence>MLPHRSEKQCRSSFSTTRSVARRNALKSGHIGKSAHCPEINGRPQSAARQIATRRTDAYFSCQRTKNVASTGRESEEPNIAILLLDINRKLDELLPLKKTVSDIESSLNLMSAKYDEILKEVSNHNTQIKNISSRVTKLEEAKVDTEIQRVSAAINDLEFQTRKLNIEIHGLKRQKDECLMTEMNKIASKLELPPLTESVVSALHRLPSRADKIPAIIVRFTRLETKEQWLSKRGILHTVQSDLYITENLTPQNRVLLRATKTWADENHYRFAWHRNGKILVRKCEGERAQVIKSVTDLERLVK</sequence>
<comment type="caution">
    <text evidence="1">The sequence shown here is derived from an EMBL/GenBank/DDBJ whole genome shotgun (WGS) entry which is preliminary data.</text>
</comment>
<dbReference type="Proteomes" id="UP000821865">
    <property type="component" value="Chromosome 7"/>
</dbReference>
<organism evidence="1 2">
    <name type="scientific">Dermacentor silvarum</name>
    <name type="common">Tick</name>
    <dbReference type="NCBI Taxonomy" id="543639"/>
    <lineage>
        <taxon>Eukaryota</taxon>
        <taxon>Metazoa</taxon>
        <taxon>Ecdysozoa</taxon>
        <taxon>Arthropoda</taxon>
        <taxon>Chelicerata</taxon>
        <taxon>Arachnida</taxon>
        <taxon>Acari</taxon>
        <taxon>Parasitiformes</taxon>
        <taxon>Ixodida</taxon>
        <taxon>Ixodoidea</taxon>
        <taxon>Ixodidae</taxon>
        <taxon>Rhipicephalinae</taxon>
        <taxon>Dermacentor</taxon>
    </lineage>
</organism>
<name>A0ACB8CHU9_DERSI</name>
<reference evidence="1" key="1">
    <citation type="submission" date="2020-05" db="EMBL/GenBank/DDBJ databases">
        <title>Large-scale comparative analyses of tick genomes elucidate their genetic diversity and vector capacities.</title>
        <authorList>
            <person name="Jia N."/>
            <person name="Wang J."/>
            <person name="Shi W."/>
            <person name="Du L."/>
            <person name="Sun Y."/>
            <person name="Zhan W."/>
            <person name="Jiang J."/>
            <person name="Wang Q."/>
            <person name="Zhang B."/>
            <person name="Ji P."/>
            <person name="Sakyi L.B."/>
            <person name="Cui X."/>
            <person name="Yuan T."/>
            <person name="Jiang B."/>
            <person name="Yang W."/>
            <person name="Lam T.T.-Y."/>
            <person name="Chang Q."/>
            <person name="Ding S."/>
            <person name="Wang X."/>
            <person name="Zhu J."/>
            <person name="Ruan X."/>
            <person name="Zhao L."/>
            <person name="Wei J."/>
            <person name="Que T."/>
            <person name="Du C."/>
            <person name="Cheng J."/>
            <person name="Dai P."/>
            <person name="Han X."/>
            <person name="Huang E."/>
            <person name="Gao Y."/>
            <person name="Liu J."/>
            <person name="Shao H."/>
            <person name="Ye R."/>
            <person name="Li L."/>
            <person name="Wei W."/>
            <person name="Wang X."/>
            <person name="Wang C."/>
            <person name="Yang T."/>
            <person name="Huo Q."/>
            <person name="Li W."/>
            <person name="Guo W."/>
            <person name="Chen H."/>
            <person name="Zhou L."/>
            <person name="Ni X."/>
            <person name="Tian J."/>
            <person name="Zhou Y."/>
            <person name="Sheng Y."/>
            <person name="Liu T."/>
            <person name="Pan Y."/>
            <person name="Xia L."/>
            <person name="Li J."/>
            <person name="Zhao F."/>
            <person name="Cao W."/>
        </authorList>
    </citation>
    <scope>NUCLEOTIDE SEQUENCE</scope>
    <source>
        <strain evidence="1">Dsil-2018</strain>
    </source>
</reference>